<sequence length="327" mass="35480">MLAAMMAARVGDDVFGEDPTVRTLEERTAALFGKEAAVFVPSGTMANQIAVRLHCQPQDEALVEATSHIYLWEAGGPAALSGVTCRPIPAPGGQLRVSHLADAIRPNDYHYVRTRLLCLENTHNRGGGTIYPLGEVAQLAAWAREHGLAVHMDGARIWNAMAATGIPAAHWGQYCDTLAVCFSKGLGAPVGSMILGSREQMVQARRYRKLFGGGMRQAGYLAAACLYALDHHIDRLIEDHAHAQQLAQAIADVRGLKLTPPEVQSNLIWFEAEPPWTSAQQVAELLRQRGVLVAVLGPRLLRAVTHLDASAEDCRYAAEVFRSLRPA</sequence>
<dbReference type="GO" id="GO:0006567">
    <property type="term" value="P:L-threonine catabolic process"/>
    <property type="evidence" value="ECO:0007669"/>
    <property type="project" value="TreeGrafter"/>
</dbReference>
<keyword evidence="3" id="KW-0663">Pyridoxal phosphate</keyword>
<gene>
    <name evidence="7" type="ORF">H0921_07160</name>
</gene>
<feature type="modified residue" description="N6-(pyridoxal phosphate)lysine" evidence="5">
    <location>
        <position position="184"/>
    </location>
</feature>
<dbReference type="GO" id="GO:0008732">
    <property type="term" value="F:L-allo-threonine aldolase activity"/>
    <property type="evidence" value="ECO:0007669"/>
    <property type="project" value="TreeGrafter"/>
</dbReference>
<dbReference type="AlphaFoldDB" id="A0A7V9ABN8"/>
<dbReference type="NCBIfam" id="NF041359">
    <property type="entry name" value="GntG_guanitoxin"/>
    <property type="match status" value="1"/>
</dbReference>
<name>A0A7V9ABN8_9BACT</name>
<reference evidence="7 8" key="1">
    <citation type="submission" date="2020-07" db="EMBL/GenBank/DDBJ databases">
        <title>Thermogemmata thermophila gen. nov., sp. nov., a novel moderate thermophilic planctomycete from a Kamchatka hot spring.</title>
        <authorList>
            <person name="Elcheninov A.G."/>
            <person name="Podosokorskaya O.A."/>
            <person name="Kovaleva O.L."/>
            <person name="Novikov A."/>
            <person name="Bonch-Osmolovskaya E.A."/>
            <person name="Toshchakov S.V."/>
            <person name="Kublanov I.V."/>
        </authorList>
    </citation>
    <scope>NUCLEOTIDE SEQUENCE [LARGE SCALE GENOMIC DNA]</scope>
    <source>
        <strain evidence="7 8">2918</strain>
    </source>
</reference>
<evidence type="ECO:0000256" key="2">
    <source>
        <dbReference type="ARBA" id="ARBA00006966"/>
    </source>
</evidence>
<organism evidence="7 8">
    <name type="scientific">Thermogemmata fonticola</name>
    <dbReference type="NCBI Taxonomy" id="2755323"/>
    <lineage>
        <taxon>Bacteria</taxon>
        <taxon>Pseudomonadati</taxon>
        <taxon>Planctomycetota</taxon>
        <taxon>Planctomycetia</taxon>
        <taxon>Gemmatales</taxon>
        <taxon>Gemmataceae</taxon>
        <taxon>Thermogemmata</taxon>
    </lineage>
</organism>
<dbReference type="PANTHER" id="PTHR48097:SF9">
    <property type="entry name" value="L-THREONINE ALDOLASE"/>
    <property type="match status" value="1"/>
</dbReference>
<keyword evidence="7" id="KW-0032">Aminotransferase</keyword>
<keyword evidence="8" id="KW-1185">Reference proteome</keyword>
<dbReference type="Proteomes" id="UP000542342">
    <property type="component" value="Unassembled WGS sequence"/>
</dbReference>
<dbReference type="Gene3D" id="3.90.1150.10">
    <property type="entry name" value="Aspartate Aminotransferase, domain 1"/>
    <property type="match status" value="1"/>
</dbReference>
<dbReference type="InterPro" id="IPR015421">
    <property type="entry name" value="PyrdxlP-dep_Trfase_major"/>
</dbReference>
<evidence type="ECO:0000313" key="7">
    <source>
        <dbReference type="EMBL" id="MBA2225937.1"/>
    </source>
</evidence>
<protein>
    <submittedName>
        <fullName evidence="7">Aminotransferase class I/II-fold pyridoxal phosphate-dependent enzyme</fullName>
    </submittedName>
</protein>
<dbReference type="SUPFAM" id="SSF53383">
    <property type="entry name" value="PLP-dependent transferases"/>
    <property type="match status" value="1"/>
</dbReference>
<evidence type="ECO:0000259" key="6">
    <source>
        <dbReference type="Pfam" id="PF01212"/>
    </source>
</evidence>
<dbReference type="InterPro" id="IPR015422">
    <property type="entry name" value="PyrdxlP-dep_Trfase_small"/>
</dbReference>
<evidence type="ECO:0000256" key="4">
    <source>
        <dbReference type="ARBA" id="ARBA00023239"/>
    </source>
</evidence>
<evidence type="ECO:0000256" key="3">
    <source>
        <dbReference type="ARBA" id="ARBA00022898"/>
    </source>
</evidence>
<dbReference type="PANTHER" id="PTHR48097">
    <property type="entry name" value="L-THREONINE ALDOLASE-RELATED"/>
    <property type="match status" value="1"/>
</dbReference>
<comment type="caution">
    <text evidence="7">The sequence shown here is derived from an EMBL/GenBank/DDBJ whole genome shotgun (WGS) entry which is preliminary data.</text>
</comment>
<dbReference type="GO" id="GO:0008483">
    <property type="term" value="F:transaminase activity"/>
    <property type="evidence" value="ECO:0007669"/>
    <property type="project" value="UniProtKB-KW"/>
</dbReference>
<dbReference type="Pfam" id="PF01212">
    <property type="entry name" value="Beta_elim_lyase"/>
    <property type="match status" value="1"/>
</dbReference>
<comment type="similarity">
    <text evidence="2">Belongs to the threonine aldolase family.</text>
</comment>
<proteinExistence type="inferred from homology"/>
<keyword evidence="7" id="KW-0808">Transferase</keyword>
<dbReference type="Gene3D" id="3.40.640.10">
    <property type="entry name" value="Type I PLP-dependent aspartate aminotransferase-like (Major domain)"/>
    <property type="match status" value="1"/>
</dbReference>
<evidence type="ECO:0000256" key="1">
    <source>
        <dbReference type="ARBA" id="ARBA00001933"/>
    </source>
</evidence>
<evidence type="ECO:0000313" key="8">
    <source>
        <dbReference type="Proteomes" id="UP000542342"/>
    </source>
</evidence>
<dbReference type="InterPro" id="IPR015424">
    <property type="entry name" value="PyrdxlP-dep_Trfase"/>
</dbReference>
<dbReference type="FunFam" id="3.40.640.10:FF:000030">
    <property type="entry name" value="Low-specificity L-threonine aldolase"/>
    <property type="match status" value="1"/>
</dbReference>
<evidence type="ECO:0000256" key="5">
    <source>
        <dbReference type="PIRSR" id="PIRSR017617-1"/>
    </source>
</evidence>
<dbReference type="EMBL" id="JACEFB010000003">
    <property type="protein sequence ID" value="MBA2225937.1"/>
    <property type="molecule type" value="Genomic_DNA"/>
</dbReference>
<dbReference type="PIRSF" id="PIRSF017617">
    <property type="entry name" value="Thr_aldolase"/>
    <property type="match status" value="1"/>
</dbReference>
<feature type="domain" description="Aromatic amino acid beta-eliminating lyase/threonine aldolase" evidence="6">
    <location>
        <begin position="1"/>
        <end position="271"/>
    </location>
</feature>
<dbReference type="InterPro" id="IPR023603">
    <property type="entry name" value="Low_specificity_L-TA-like"/>
</dbReference>
<dbReference type="GO" id="GO:0006545">
    <property type="term" value="P:glycine biosynthetic process"/>
    <property type="evidence" value="ECO:0007669"/>
    <property type="project" value="TreeGrafter"/>
</dbReference>
<accession>A0A7V9ABN8</accession>
<keyword evidence="4" id="KW-0456">Lyase</keyword>
<dbReference type="InterPro" id="IPR001597">
    <property type="entry name" value="ArAA_b-elim_lyase/Thr_aldolase"/>
</dbReference>
<dbReference type="GO" id="GO:0005829">
    <property type="term" value="C:cytosol"/>
    <property type="evidence" value="ECO:0007669"/>
    <property type="project" value="TreeGrafter"/>
</dbReference>
<comment type="cofactor">
    <cofactor evidence="1">
        <name>pyridoxal 5'-phosphate</name>
        <dbReference type="ChEBI" id="CHEBI:597326"/>
    </cofactor>
</comment>